<dbReference type="OrthoDB" id="269405at2759"/>
<evidence type="ECO:0000256" key="3">
    <source>
        <dbReference type="ARBA" id="ARBA00022490"/>
    </source>
</evidence>
<dbReference type="HOGENOM" id="CLU_017051_0_0_1"/>
<dbReference type="PANTHER" id="PTHR21373:SF0">
    <property type="entry name" value="N-ALPHA-ACETYLTRANSFERASE 35, NATC AUXILIARY SUBUNIT"/>
    <property type="match status" value="1"/>
</dbReference>
<feature type="domain" description="NAA35-like N-terminal" evidence="5">
    <location>
        <begin position="73"/>
        <end position="267"/>
    </location>
</feature>
<organism evidence="7 8">
    <name type="scientific">Pseudozyma hubeiensis (strain SY62)</name>
    <name type="common">Yeast</name>
    <dbReference type="NCBI Taxonomy" id="1305764"/>
    <lineage>
        <taxon>Eukaryota</taxon>
        <taxon>Fungi</taxon>
        <taxon>Dikarya</taxon>
        <taxon>Basidiomycota</taxon>
        <taxon>Ustilaginomycotina</taxon>
        <taxon>Ustilaginomycetes</taxon>
        <taxon>Ustilaginales</taxon>
        <taxon>Ustilaginaceae</taxon>
        <taxon>Pseudozyma</taxon>
    </lineage>
</organism>
<evidence type="ECO:0000259" key="5">
    <source>
        <dbReference type="Pfam" id="PF04112"/>
    </source>
</evidence>
<dbReference type="Pfam" id="PF25789">
    <property type="entry name" value="TPR_NAA35"/>
    <property type="match status" value="1"/>
</dbReference>
<dbReference type="eggNOG" id="KOG2343">
    <property type="taxonomic scope" value="Eukaryota"/>
</dbReference>
<dbReference type="InterPro" id="IPR057982">
    <property type="entry name" value="TPR_NAA35"/>
</dbReference>
<proteinExistence type="inferred from homology"/>
<feature type="compositionally biased region" description="Polar residues" evidence="4">
    <location>
        <begin position="343"/>
        <end position="363"/>
    </location>
</feature>
<evidence type="ECO:0000256" key="2">
    <source>
        <dbReference type="ARBA" id="ARBA00006289"/>
    </source>
</evidence>
<gene>
    <name evidence="7" type="ORF">PHSY_001489</name>
</gene>
<evidence type="ECO:0000313" key="8">
    <source>
        <dbReference type="Proteomes" id="UP000014071"/>
    </source>
</evidence>
<dbReference type="InterPro" id="IPR007244">
    <property type="entry name" value="Naa35_N"/>
</dbReference>
<evidence type="ECO:0000259" key="6">
    <source>
        <dbReference type="Pfam" id="PF25789"/>
    </source>
</evidence>
<comment type="similarity">
    <text evidence="2">Belongs to the MAK10 family.</text>
</comment>
<evidence type="ECO:0000256" key="4">
    <source>
        <dbReference type="SAM" id="MobiDB-lite"/>
    </source>
</evidence>
<sequence>MTTISPPSIATGEEALAASTKEPERQAVDHQRLITDAQASSTHAHATAAVPPRHDFHDATALLTSACDALRNGQMVAVPNFSLMDSMAAVKIMDARMDSGMELPASELPESDRLDTADSQVSLEDFDPFKPLTVPDVLWIMDRLLACEAAWHRGSALSQTLYTCLYFHAIKSLSHKHPRFQPLSAFRDGTGKIPAEASTSAAASTTSDHPPLQLVYKVLRAFLLGTVKTIDIAWSELASKQHLHDGEDFSSDKSGLSLLETTDTGYIVAELEDALEWLQSQSGRLPPSHVDALRARLGFRKQMLYAARLLQSPAEAAHLDVVMHAKFARRSWTLLLPMSDTADANGNTTSERGASSPGSSKEGASQVMPLRPADRIAAPSPASIAAFDPAYNRRLAWCQALRPISLPTAHDTWRILDGILEELQDVVRVLQHPDWLNWKSFFTLRAVRFQQSQPLAATPYVRSLFQTVICDRSMIATRLPLEWITEAFFQEVALVDPLLLRRASRIGRSNVEGGAQTMWNAPPPLGQRFHYFTQRVAGQLVQYLTALSQNRSRCKRVLSSKLYGEWVHISEEAGDIGRQLEANLLPGDRYLPDSLFAATQHLALEIMTQITLSGFELDLYTVGTDRETMWWLASRIQVEQSIVCSDLRVELSKLLERLLPEHRPRRYARTILYLSRQILLAQALEQLAVSTIFLVQLSDQTRRTQQGAEQLWQALCPGQSDCSVEMEAAVFSTRIKWMRSNVRRQLEDDEASIDKDPGETLWQEFLDFRAELQATDEDTLAAVAGDRLDQAIAHLQQLSESLSDEHQYELGAVAFSGMVAILLATARHNRKSLATTLSAGHDPKQRERGAQHEWIFEHPWIPKWTPPERKSA</sequence>
<reference evidence="8" key="1">
    <citation type="journal article" date="2013" name="Genome Announc.">
        <title>Draft genome sequence of the basidiomycetous yeast-like fungus Pseudozyma hubeiensis SY62, which produces an abundant amount of the biosurfactant mannosylerythritol lipids.</title>
        <authorList>
            <person name="Konishi M."/>
            <person name="Hatada Y."/>
            <person name="Horiuchi J."/>
        </authorList>
    </citation>
    <scope>NUCLEOTIDE SEQUENCE [LARGE SCALE GENOMIC DNA]</scope>
    <source>
        <strain evidence="8">SY62</strain>
    </source>
</reference>
<accession>R9NYY5</accession>
<name>R9NYY5_PSEHS</name>
<dbReference type="GO" id="GO:0031417">
    <property type="term" value="C:NatC complex"/>
    <property type="evidence" value="ECO:0007669"/>
    <property type="project" value="InterPro"/>
</dbReference>
<evidence type="ECO:0008006" key="9">
    <source>
        <dbReference type="Google" id="ProtNLM"/>
    </source>
</evidence>
<keyword evidence="8" id="KW-1185">Reference proteome</keyword>
<dbReference type="RefSeq" id="XP_012187508.1">
    <property type="nucleotide sequence ID" value="XM_012332118.1"/>
</dbReference>
<evidence type="ECO:0000256" key="1">
    <source>
        <dbReference type="ARBA" id="ARBA00004496"/>
    </source>
</evidence>
<dbReference type="InterPro" id="IPR057983">
    <property type="entry name" value="NAA35-like_N"/>
</dbReference>
<feature type="domain" description="NAA35-like TPR repeats" evidence="6">
    <location>
        <begin position="446"/>
        <end position="693"/>
    </location>
</feature>
<dbReference type="STRING" id="1305764.R9NYY5"/>
<dbReference type="AlphaFoldDB" id="R9NYY5"/>
<dbReference type="Pfam" id="PF04112">
    <property type="entry name" value="Mak10"/>
    <property type="match status" value="1"/>
</dbReference>
<keyword evidence="3" id="KW-0963">Cytoplasm</keyword>
<dbReference type="Proteomes" id="UP000014071">
    <property type="component" value="Unassembled WGS sequence"/>
</dbReference>
<dbReference type="GeneID" id="24106787"/>
<protein>
    <recommendedName>
        <fullName evidence="9">Mak10-domain-containing protein</fullName>
    </recommendedName>
</protein>
<dbReference type="EMBL" id="DF238779">
    <property type="protein sequence ID" value="GAC93921.1"/>
    <property type="molecule type" value="Genomic_DNA"/>
</dbReference>
<comment type="subcellular location">
    <subcellularLocation>
        <location evidence="1">Cytoplasm</location>
    </subcellularLocation>
</comment>
<feature type="region of interest" description="Disordered" evidence="4">
    <location>
        <begin position="343"/>
        <end position="367"/>
    </location>
</feature>
<dbReference type="PANTHER" id="PTHR21373">
    <property type="entry name" value="GLUCOSE REPRESSIBLE PROTEIN MAK10"/>
    <property type="match status" value="1"/>
</dbReference>
<evidence type="ECO:0000313" key="7">
    <source>
        <dbReference type="EMBL" id="GAC93921.1"/>
    </source>
</evidence>